<dbReference type="EMBL" id="JAANER010000006">
    <property type="protein sequence ID" value="KAG9188103.1"/>
    <property type="molecule type" value="Genomic_DNA"/>
</dbReference>
<name>A0AAD4FFQ2_9PLEO</name>
<accession>A0AAD4FFQ2</accession>
<evidence type="ECO:0000313" key="1">
    <source>
        <dbReference type="EMBL" id="KAG9188103.1"/>
    </source>
</evidence>
<reference evidence="1" key="1">
    <citation type="submission" date="2021-07" db="EMBL/GenBank/DDBJ databases">
        <title>Genome Resource of American Ginseng Black Spot Pathogen Alternaria panax.</title>
        <authorList>
            <person name="Qiu C."/>
            <person name="Wang W."/>
            <person name="Liu Z."/>
        </authorList>
    </citation>
    <scope>NUCLEOTIDE SEQUENCE</scope>
    <source>
        <strain evidence="1">BNCC115425</strain>
    </source>
</reference>
<dbReference type="Proteomes" id="UP001199106">
    <property type="component" value="Unassembled WGS sequence"/>
</dbReference>
<gene>
    <name evidence="1" type="ORF">G6011_02026</name>
</gene>
<comment type="caution">
    <text evidence="1">The sequence shown here is derived from an EMBL/GenBank/DDBJ whole genome shotgun (WGS) entry which is preliminary data.</text>
</comment>
<evidence type="ECO:0000313" key="2">
    <source>
        <dbReference type="Proteomes" id="UP001199106"/>
    </source>
</evidence>
<proteinExistence type="predicted"/>
<dbReference type="PANTHER" id="PTHR42057:SF2">
    <property type="entry name" value="F-BOX DOMAIN PROTEIN (AFU_ORTHOLOGUE AFUA_4G00200)-RELATED"/>
    <property type="match status" value="1"/>
</dbReference>
<dbReference type="AlphaFoldDB" id="A0AAD4FFQ2"/>
<evidence type="ECO:0008006" key="3">
    <source>
        <dbReference type="Google" id="ProtNLM"/>
    </source>
</evidence>
<dbReference type="PANTHER" id="PTHR42057">
    <property type="entry name" value="F-BOX DOMAIN PROTEIN (AFU_ORTHOLOGUE AFUA_4G00200)"/>
    <property type="match status" value="1"/>
</dbReference>
<keyword evidence="2" id="KW-1185">Reference proteome</keyword>
<protein>
    <recommendedName>
        <fullName evidence="3">F-box domain-containing protein</fullName>
    </recommendedName>
</protein>
<sequence length="245" mass="27725">MSSPPGFELLRPAPELVANVVKQVSGRRGLSHIRLACKALNEHVAKELFKDVQDDVIRRMPRHAIIHTRPDIEDHGLGMTRERVEVDEDDEDALAGLSRFPNIDSLEISFTPECIGGDDDGWQKVIEDASEQERQLTLILHAIKNRAADEKNRTIRKLTIINPQNCPIPEFTSSDLFRDVMVVLEELHITMVQEYNEHGPDDDNTKMELQTFPACLCSHWLKPVAVNLKALSIYSESENWGPFPG</sequence>
<organism evidence="1 2">
    <name type="scientific">Alternaria panax</name>
    <dbReference type="NCBI Taxonomy" id="48097"/>
    <lineage>
        <taxon>Eukaryota</taxon>
        <taxon>Fungi</taxon>
        <taxon>Dikarya</taxon>
        <taxon>Ascomycota</taxon>
        <taxon>Pezizomycotina</taxon>
        <taxon>Dothideomycetes</taxon>
        <taxon>Pleosporomycetidae</taxon>
        <taxon>Pleosporales</taxon>
        <taxon>Pleosporineae</taxon>
        <taxon>Pleosporaceae</taxon>
        <taxon>Alternaria</taxon>
        <taxon>Alternaria sect. Panax</taxon>
    </lineage>
</organism>